<dbReference type="Gene3D" id="2.160.20.10">
    <property type="entry name" value="Single-stranded right-handed beta-helix, Pectin lyase-like"/>
    <property type="match status" value="1"/>
</dbReference>
<dbReference type="PANTHER" id="PTHR42970:SF1">
    <property type="entry name" value="PECTATE LYASE C-RELATED"/>
    <property type="match status" value="1"/>
</dbReference>
<dbReference type="SUPFAM" id="SSF51126">
    <property type="entry name" value="Pectin lyase-like"/>
    <property type="match status" value="1"/>
</dbReference>
<dbReference type="InterPro" id="IPR011050">
    <property type="entry name" value="Pectin_lyase_fold/virulence"/>
</dbReference>
<evidence type="ECO:0000256" key="2">
    <source>
        <dbReference type="ARBA" id="ARBA00023180"/>
    </source>
</evidence>
<keyword evidence="4" id="KW-0732">Signal</keyword>
<name>A0A1M6IUX3_9FLAO</name>
<dbReference type="SMART" id="SM00089">
    <property type="entry name" value="PKD"/>
    <property type="match status" value="2"/>
</dbReference>
<feature type="compositionally biased region" description="Gly residues" evidence="3">
    <location>
        <begin position="497"/>
        <end position="515"/>
    </location>
</feature>
<gene>
    <name evidence="6" type="ORF">SAMN04488513_104130</name>
</gene>
<dbReference type="InterPro" id="IPR022409">
    <property type="entry name" value="PKD/Chitinase_dom"/>
</dbReference>
<evidence type="ECO:0000313" key="6">
    <source>
        <dbReference type="EMBL" id="SHJ38256.1"/>
    </source>
</evidence>
<feature type="domain" description="PKD" evidence="5">
    <location>
        <begin position="406"/>
        <end position="491"/>
    </location>
</feature>
<dbReference type="OrthoDB" id="8737820at2"/>
<dbReference type="PANTHER" id="PTHR42970">
    <property type="entry name" value="PECTATE LYASE C-RELATED"/>
    <property type="match status" value="1"/>
</dbReference>
<evidence type="ECO:0000256" key="3">
    <source>
        <dbReference type="SAM" id="MobiDB-lite"/>
    </source>
</evidence>
<dbReference type="EMBL" id="FQYU01000004">
    <property type="protein sequence ID" value="SHJ38256.1"/>
    <property type="molecule type" value="Genomic_DNA"/>
</dbReference>
<dbReference type="PROSITE" id="PS50093">
    <property type="entry name" value="PKD"/>
    <property type="match status" value="2"/>
</dbReference>
<dbReference type="SUPFAM" id="SSF49299">
    <property type="entry name" value="PKD domain"/>
    <property type="match status" value="2"/>
</dbReference>
<feature type="compositionally biased region" description="Basic and acidic residues" evidence="3">
    <location>
        <begin position="896"/>
        <end position="926"/>
    </location>
</feature>
<keyword evidence="1" id="KW-0479">Metal-binding</keyword>
<feature type="region of interest" description="Disordered" evidence="3">
    <location>
        <begin position="247"/>
        <end position="330"/>
    </location>
</feature>
<feature type="compositionally biased region" description="Acidic residues" evidence="3">
    <location>
        <begin position="251"/>
        <end position="291"/>
    </location>
</feature>
<dbReference type="Pfam" id="PF18911">
    <property type="entry name" value="PKD_4"/>
    <property type="match status" value="2"/>
</dbReference>
<dbReference type="Gene3D" id="2.60.40.10">
    <property type="entry name" value="Immunoglobulins"/>
    <property type="match status" value="2"/>
</dbReference>
<reference evidence="7" key="1">
    <citation type="submission" date="2016-11" db="EMBL/GenBank/DDBJ databases">
        <authorList>
            <person name="Varghese N."/>
            <person name="Submissions S."/>
        </authorList>
    </citation>
    <scope>NUCLEOTIDE SEQUENCE [LARGE SCALE GENOMIC DNA]</scope>
    <source>
        <strain evidence="7">DSM 19858</strain>
    </source>
</reference>
<keyword evidence="7" id="KW-1185">Reference proteome</keyword>
<dbReference type="InterPro" id="IPR013783">
    <property type="entry name" value="Ig-like_fold"/>
</dbReference>
<protein>
    <submittedName>
        <fullName evidence="6">PKD domain-containing protein</fullName>
    </submittedName>
</protein>
<feature type="region of interest" description="Disordered" evidence="3">
    <location>
        <begin position="43"/>
        <end position="82"/>
    </location>
</feature>
<organism evidence="6 7">
    <name type="scientific">Pseudozobellia thermophila</name>
    <dbReference type="NCBI Taxonomy" id="192903"/>
    <lineage>
        <taxon>Bacteria</taxon>
        <taxon>Pseudomonadati</taxon>
        <taxon>Bacteroidota</taxon>
        <taxon>Flavobacteriia</taxon>
        <taxon>Flavobacteriales</taxon>
        <taxon>Flavobacteriaceae</taxon>
        <taxon>Pseudozobellia</taxon>
    </lineage>
</organism>
<feature type="compositionally biased region" description="Acidic residues" evidence="3">
    <location>
        <begin position="65"/>
        <end position="76"/>
    </location>
</feature>
<dbReference type="AlphaFoldDB" id="A0A1M6IUX3"/>
<evidence type="ECO:0000313" key="7">
    <source>
        <dbReference type="Proteomes" id="UP000184543"/>
    </source>
</evidence>
<dbReference type="InterPro" id="IPR012334">
    <property type="entry name" value="Pectin_lyas_fold"/>
</dbReference>
<dbReference type="InterPro" id="IPR000601">
    <property type="entry name" value="PKD_dom"/>
</dbReference>
<feature type="domain" description="PKD" evidence="5">
    <location>
        <begin position="318"/>
        <end position="399"/>
    </location>
</feature>
<feature type="region of interest" description="Disordered" evidence="3">
    <location>
        <begin position="486"/>
        <end position="534"/>
    </location>
</feature>
<keyword evidence="2" id="KW-0325">Glycoprotein</keyword>
<dbReference type="InterPro" id="IPR052063">
    <property type="entry name" value="Polysaccharide_Lyase_1"/>
</dbReference>
<dbReference type="Proteomes" id="UP000184543">
    <property type="component" value="Unassembled WGS sequence"/>
</dbReference>
<dbReference type="PROSITE" id="PS51257">
    <property type="entry name" value="PROKAR_LIPOPROTEIN"/>
    <property type="match status" value="1"/>
</dbReference>
<dbReference type="CDD" id="cd00146">
    <property type="entry name" value="PKD"/>
    <property type="match status" value="2"/>
</dbReference>
<dbReference type="InterPro" id="IPR035986">
    <property type="entry name" value="PKD_dom_sf"/>
</dbReference>
<evidence type="ECO:0000256" key="1">
    <source>
        <dbReference type="ARBA" id="ARBA00022723"/>
    </source>
</evidence>
<dbReference type="STRING" id="192903.SAMN04488513_104130"/>
<feature type="chain" id="PRO_5009918536" evidence="4">
    <location>
        <begin position="30"/>
        <end position="942"/>
    </location>
</feature>
<feature type="signal peptide" evidence="4">
    <location>
        <begin position="1"/>
        <end position="29"/>
    </location>
</feature>
<sequence>MNFYPTKVKRSFLASVFLFLVLIFSCTKDSDLLKEAVLDPNAQPIAQTPSDTDEEEAEESVKEDSPEEENGEELTEEETKKVPTEIRTTVFAPVQDAYLQDGKGYNNELIRLEENHRDSYLMFDLSQIDSIGGTLEESRLEFTITTDDGDGNTLVYKGNTSSWTEDNLTEATAPRIDSLLGTTSDDYRVGQTKEIDLQKDRLNRGLITLVLKHKDGDDFAFASKEHPTQRGPRLVVTYKAPQDAEAIVGETVEETNETPEEDASGEDTMEEDVPGEEATEEEEEEEEESSDEGTKTSEDNEDEAQTPADPGKNENQAPISKISANKVEGEIPLEIKFNGGNSSDDKEITAYSWDFKDGNKATTVSPSHTFTEEGSYEVSLTVTDEEGLKSTSTLSITATEAKNEAPTAVISGGPFEGYAPLKVEFKAWNSKDDTEIVSYSWNFKDGSTTSTKNPDHTFNDTGSYDVELTVKDEEGLSHTVKQIVKVTEAPTSDSGSGSSGGGSSGGGSNENGGSGSNDEEEDNDNVDTSGGFSELKAFPTAEGFGKNATGGRGGIVVEVTNLNDSGPGSLRYALEEIREPRTIVFKVGGTINAKSNLPIYAGRGNVTIAGQTAPGGGILIRNGSLSIQADNVIVRHLRFRMDSSANPQDGHNMDGIRIRSSNPSVKIKDIIIDHCSVSWALDENISTVIAENVTVQNCVFGESIRAMLISRSKNISILNNLFVLNNSRSVMAGAVEHKDLTFEQINNIVYGFKWATSGTDGMSFNVIANTYKLSNDFQTSTNYPITLTPPAPESASTNKIETTHAYLKDNIMDSRLKNMYRAELEPYLFSYPKNKSSYIATSASQLDSKLLSHVGASVPKRDAVDNRLINHYKNMSGTLKNSGSFPSISSGAAYKDSDKDGMADDWEKTHGLDPNDKKDGNKDRNNDGYTNLEDFLYYLANK</sequence>
<proteinExistence type="predicted"/>
<accession>A0A1M6IUX3</accession>
<evidence type="ECO:0000256" key="4">
    <source>
        <dbReference type="SAM" id="SignalP"/>
    </source>
</evidence>
<feature type="region of interest" description="Disordered" evidence="3">
    <location>
        <begin position="896"/>
        <end position="928"/>
    </location>
</feature>
<evidence type="ECO:0000259" key="5">
    <source>
        <dbReference type="PROSITE" id="PS50093"/>
    </source>
</evidence>
<dbReference type="GO" id="GO:0046872">
    <property type="term" value="F:metal ion binding"/>
    <property type="evidence" value="ECO:0007669"/>
    <property type="project" value="UniProtKB-KW"/>
</dbReference>